<reference evidence="3 4" key="1">
    <citation type="submission" date="2020-07" db="EMBL/GenBank/DDBJ databases">
        <authorList>
            <person name="Feng X."/>
        </authorList>
    </citation>
    <scope>NUCLEOTIDE SEQUENCE [LARGE SCALE GENOMIC DNA]</scope>
    <source>
        <strain evidence="3 4">JCM23202</strain>
    </source>
</reference>
<feature type="signal peptide" evidence="2">
    <location>
        <begin position="1"/>
        <end position="22"/>
    </location>
</feature>
<feature type="compositionally biased region" description="Basic and acidic residues" evidence="1">
    <location>
        <begin position="80"/>
        <end position="93"/>
    </location>
</feature>
<dbReference type="EMBL" id="JACHVC010000012">
    <property type="protein sequence ID" value="MBC2606468.1"/>
    <property type="molecule type" value="Genomic_DNA"/>
</dbReference>
<keyword evidence="4" id="KW-1185">Reference proteome</keyword>
<dbReference type="InterPro" id="IPR007433">
    <property type="entry name" value="DUF481"/>
</dbReference>
<name>A0A7X1E8T4_9BACT</name>
<feature type="chain" id="PRO_5031081412" evidence="2">
    <location>
        <begin position="23"/>
        <end position="380"/>
    </location>
</feature>
<evidence type="ECO:0000256" key="2">
    <source>
        <dbReference type="SAM" id="SignalP"/>
    </source>
</evidence>
<sequence length="380" mass="42430">MSRILLCLFILKLALGWTHLGAAETELAQAVLDNGDRLSGILLSQNEKEVDLQVDYLGKVVLPRDRIVDLIISPSVETLAERGSEDRVGEPKEGQGPPPSSQQKEPMGERPEKQLADSEETSEEAVNSDGSDMIRGGGQVLDPPKRIIVGVLATLSELEEGFNPLPAWTKQLQFGFNSLSGRQEQSSLNYSLQMSRKIEKNQLNFNAAYDYGEADNTTTLDKLATRFRWRKDIGPGIYYESQSDYSSDSIKLIDSNIEQKFGLGTRFIDNTRSSLSAGLGASGRWRNFADDQEDEVAYLLNLSQDWDYKVTEKVALKQDFTVAMPLEQSEDYEVNFAASLSSAVTKSINFSIRFQFGFDNSLEDDLKEDRRIISSLGYSF</sequence>
<comment type="caution">
    <text evidence="3">The sequence shown here is derived from an EMBL/GenBank/DDBJ whole genome shotgun (WGS) entry which is preliminary data.</text>
</comment>
<feature type="compositionally biased region" description="Basic and acidic residues" evidence="1">
    <location>
        <begin position="106"/>
        <end position="116"/>
    </location>
</feature>
<evidence type="ECO:0000313" key="4">
    <source>
        <dbReference type="Proteomes" id="UP000526501"/>
    </source>
</evidence>
<dbReference type="AlphaFoldDB" id="A0A7X1E8T4"/>
<gene>
    <name evidence="3" type="ORF">H5P27_10480</name>
</gene>
<dbReference type="Proteomes" id="UP000526501">
    <property type="component" value="Unassembled WGS sequence"/>
</dbReference>
<accession>A0A7X1E8T4</accession>
<protein>
    <submittedName>
        <fullName evidence="3">DUF481 domain-containing protein</fullName>
    </submittedName>
</protein>
<evidence type="ECO:0000256" key="1">
    <source>
        <dbReference type="SAM" id="MobiDB-lite"/>
    </source>
</evidence>
<proteinExistence type="predicted"/>
<keyword evidence="2" id="KW-0732">Signal</keyword>
<feature type="region of interest" description="Disordered" evidence="1">
    <location>
        <begin position="80"/>
        <end position="139"/>
    </location>
</feature>
<dbReference type="Pfam" id="PF04338">
    <property type="entry name" value="DUF481"/>
    <property type="match status" value="1"/>
</dbReference>
<organism evidence="3 4">
    <name type="scientific">Pelagicoccus albus</name>
    <dbReference type="NCBI Taxonomy" id="415222"/>
    <lineage>
        <taxon>Bacteria</taxon>
        <taxon>Pseudomonadati</taxon>
        <taxon>Verrucomicrobiota</taxon>
        <taxon>Opitutia</taxon>
        <taxon>Puniceicoccales</taxon>
        <taxon>Pelagicoccaceae</taxon>
        <taxon>Pelagicoccus</taxon>
    </lineage>
</organism>
<dbReference type="RefSeq" id="WP_185660340.1">
    <property type="nucleotide sequence ID" value="NZ_CAWPOO010000012.1"/>
</dbReference>
<evidence type="ECO:0000313" key="3">
    <source>
        <dbReference type="EMBL" id="MBC2606468.1"/>
    </source>
</evidence>